<reference evidence="1 2" key="1">
    <citation type="journal article" date="2020" name="ISME J.">
        <title>Comparative genomics reveals insights into cyanobacterial evolution and habitat adaptation.</title>
        <authorList>
            <person name="Chen M.Y."/>
            <person name="Teng W.K."/>
            <person name="Zhao L."/>
            <person name="Hu C.X."/>
            <person name="Zhou Y.K."/>
            <person name="Han B.P."/>
            <person name="Song L.R."/>
            <person name="Shu W.S."/>
        </authorList>
    </citation>
    <scope>NUCLEOTIDE SEQUENCE [LARGE SCALE GENOMIC DNA]</scope>
    <source>
        <strain evidence="1 2">FACHB-391</strain>
    </source>
</reference>
<organism evidence="1 2">
    <name type="scientific">Nostoc linckia FACHB-391</name>
    <dbReference type="NCBI Taxonomy" id="2692906"/>
    <lineage>
        <taxon>Bacteria</taxon>
        <taxon>Bacillati</taxon>
        <taxon>Cyanobacteriota</taxon>
        <taxon>Cyanophyceae</taxon>
        <taxon>Nostocales</taxon>
        <taxon>Nostocaceae</taxon>
        <taxon>Nostoc</taxon>
    </lineage>
</organism>
<dbReference type="Proteomes" id="UP000604661">
    <property type="component" value="Unassembled WGS sequence"/>
</dbReference>
<sequence length="47" mass="5423">MSKKTNRIRTTSGREEHKVRWKTYTAIQVANILQLVSVSSSQSQNIF</sequence>
<name>A0ABR8FAY2_NOSLI</name>
<keyword evidence="2" id="KW-1185">Reference proteome</keyword>
<accession>A0ABR8FAY2</accession>
<comment type="caution">
    <text evidence="1">The sequence shown here is derived from an EMBL/GenBank/DDBJ whole genome shotgun (WGS) entry which is preliminary data.</text>
</comment>
<dbReference type="RefSeq" id="WP_190900258.1">
    <property type="nucleotide sequence ID" value="NZ_JACJTE010000135.1"/>
</dbReference>
<protein>
    <submittedName>
        <fullName evidence="1">Uncharacterized protein</fullName>
    </submittedName>
</protein>
<gene>
    <name evidence="1" type="ORF">H6G95_36945</name>
</gene>
<evidence type="ECO:0000313" key="2">
    <source>
        <dbReference type="Proteomes" id="UP000604661"/>
    </source>
</evidence>
<evidence type="ECO:0000313" key="1">
    <source>
        <dbReference type="EMBL" id="MBD2566035.1"/>
    </source>
</evidence>
<dbReference type="EMBL" id="JACJTE010000135">
    <property type="protein sequence ID" value="MBD2566035.1"/>
    <property type="molecule type" value="Genomic_DNA"/>
</dbReference>
<proteinExistence type="predicted"/>